<feature type="compositionally biased region" description="Basic and acidic residues" evidence="1">
    <location>
        <begin position="14"/>
        <end position="24"/>
    </location>
</feature>
<evidence type="ECO:0000313" key="3">
    <source>
        <dbReference type="Proteomes" id="UP000494201"/>
    </source>
</evidence>
<evidence type="ECO:0000313" key="2">
    <source>
        <dbReference type="EMBL" id="VVU50938.1"/>
    </source>
</evidence>
<sequence>MTGYGKRHPVSGNDAHRVVREHATDANPSAMTSGGFGERRREANWAWAKGATGYDWMDHAPLFDPRD</sequence>
<protein>
    <submittedName>
        <fullName evidence="2">Uncharacterized protein</fullName>
    </submittedName>
</protein>
<dbReference type="RefSeq" id="WP_208000793.1">
    <property type="nucleotide sequence ID" value="NZ_CP071827.1"/>
</dbReference>
<dbReference type="AlphaFoldDB" id="A0A6P2GBA3"/>
<dbReference type="EMBL" id="CABVLY010000014">
    <property type="protein sequence ID" value="VVU50938.1"/>
    <property type="molecule type" value="Genomic_DNA"/>
</dbReference>
<gene>
    <name evidence="2" type="ORF">BAN20980_03658</name>
</gene>
<dbReference type="Proteomes" id="UP000494201">
    <property type="component" value="Unassembled WGS sequence"/>
</dbReference>
<organism evidence="2 3">
    <name type="scientific">Burkholderia anthina</name>
    <dbReference type="NCBI Taxonomy" id="179879"/>
    <lineage>
        <taxon>Bacteria</taxon>
        <taxon>Pseudomonadati</taxon>
        <taxon>Pseudomonadota</taxon>
        <taxon>Betaproteobacteria</taxon>
        <taxon>Burkholderiales</taxon>
        <taxon>Burkholderiaceae</taxon>
        <taxon>Burkholderia</taxon>
        <taxon>Burkholderia cepacia complex</taxon>
    </lineage>
</organism>
<proteinExistence type="predicted"/>
<name>A0A6P2GBA3_9BURK</name>
<feature type="region of interest" description="Disordered" evidence="1">
    <location>
        <begin position="1"/>
        <end position="37"/>
    </location>
</feature>
<evidence type="ECO:0000256" key="1">
    <source>
        <dbReference type="SAM" id="MobiDB-lite"/>
    </source>
</evidence>
<reference evidence="2 3" key="1">
    <citation type="submission" date="2019-09" db="EMBL/GenBank/DDBJ databases">
        <authorList>
            <person name="Depoorter E."/>
        </authorList>
    </citation>
    <scope>NUCLEOTIDE SEQUENCE [LARGE SCALE GENOMIC DNA]</scope>
    <source>
        <strain evidence="2">LMG 20980</strain>
    </source>
</reference>
<accession>A0A6P2GBA3</accession>